<dbReference type="Proteomes" id="UP000052268">
    <property type="component" value="Unassembled WGS sequence"/>
</dbReference>
<dbReference type="RefSeq" id="WP_082699656.1">
    <property type="nucleotide sequence ID" value="NZ_KQ130453.1"/>
</dbReference>
<protein>
    <submittedName>
        <fullName evidence="1">Uncharacterized protein</fullName>
    </submittedName>
</protein>
<dbReference type="AlphaFoldDB" id="A0A0J8ANG8"/>
<accession>A0A0J8ANG8</accession>
<proteinExistence type="predicted"/>
<evidence type="ECO:0000313" key="1">
    <source>
        <dbReference type="EMBL" id="KMS56050.1"/>
    </source>
</evidence>
<evidence type="ECO:0000313" key="2">
    <source>
        <dbReference type="Proteomes" id="UP000052268"/>
    </source>
</evidence>
<gene>
    <name evidence="1" type="ORF">V474_13695</name>
</gene>
<keyword evidence="2" id="KW-1185">Reference proteome</keyword>
<comment type="caution">
    <text evidence="1">The sequence shown here is derived from an EMBL/GenBank/DDBJ whole genome shotgun (WGS) entry which is preliminary data.</text>
</comment>
<name>A0A0J8ANG8_9SPHN</name>
<reference evidence="1 2" key="1">
    <citation type="journal article" date="2015" name="G3 (Bethesda)">
        <title>Insights into Ongoing Evolution of the Hexachlorocyclohexane Catabolic Pathway from Comparative Genomics of Ten Sphingomonadaceae Strains.</title>
        <authorList>
            <person name="Pearce S.L."/>
            <person name="Oakeshott J.G."/>
            <person name="Pandey G."/>
        </authorList>
    </citation>
    <scope>NUCLEOTIDE SEQUENCE [LARGE SCALE GENOMIC DNA]</scope>
    <source>
        <strain evidence="1 2">LL02</strain>
    </source>
</reference>
<dbReference type="OrthoDB" id="7011846at2"/>
<organism evidence="1 2">
    <name type="scientific">Novosphingobium barchaimii LL02</name>
    <dbReference type="NCBI Taxonomy" id="1114963"/>
    <lineage>
        <taxon>Bacteria</taxon>
        <taxon>Pseudomonadati</taxon>
        <taxon>Pseudomonadota</taxon>
        <taxon>Alphaproteobacteria</taxon>
        <taxon>Sphingomonadales</taxon>
        <taxon>Sphingomonadaceae</taxon>
        <taxon>Novosphingobium</taxon>
    </lineage>
</organism>
<dbReference type="PATRIC" id="fig|1114963.3.peg.1547"/>
<dbReference type="EMBL" id="JACU01000004">
    <property type="protein sequence ID" value="KMS56050.1"/>
    <property type="molecule type" value="Genomic_DNA"/>
</dbReference>
<sequence length="295" mass="33835">MATSEDGEIYRRGQELTVTFQARPEDLAFLRQWSDAVPTLYFLDICAANITKQARETHERDSRKLALFDRLTALDLPQNTFSYLLAFIEKVSDPRNAMTDAELEAQILGDMASLRAFFTKAHVAESDGFFTEYLPELRGAPHELMQDAYLQFIRALNDRFGLQNPVAKSRRLTTATEMLELADSLSIARYHPVVLVALGCLYENRAAKKVMKFREDAALFNAENALSDIMTVVRFLPRKLEIEHIGRERQVGWARSSYITDDNGLSQILRCCAAFWTRKRDNQDENPVCRDRRRA</sequence>